<dbReference type="STRING" id="1423773.FD30_GL001456"/>
<organism evidence="1 2">
    <name type="scientific">Levilactobacillus namurensis DSM 19117</name>
    <dbReference type="NCBI Taxonomy" id="1423773"/>
    <lineage>
        <taxon>Bacteria</taxon>
        <taxon>Bacillati</taxon>
        <taxon>Bacillota</taxon>
        <taxon>Bacilli</taxon>
        <taxon>Lactobacillales</taxon>
        <taxon>Lactobacillaceae</taxon>
        <taxon>Levilactobacillus</taxon>
    </lineage>
</organism>
<comment type="caution">
    <text evidence="1">The sequence shown here is derived from an EMBL/GenBank/DDBJ whole genome shotgun (WGS) entry which is preliminary data.</text>
</comment>
<keyword evidence="2" id="KW-1185">Reference proteome</keyword>
<evidence type="ECO:0000313" key="1">
    <source>
        <dbReference type="EMBL" id="KRK76284.1"/>
    </source>
</evidence>
<protein>
    <submittedName>
        <fullName evidence="1">CRISPR associated family protein</fullName>
    </submittedName>
</protein>
<dbReference type="Gene3D" id="3.30.70.1210">
    <property type="entry name" value="Crispr-associated protein, domain 2"/>
    <property type="match status" value="1"/>
</dbReference>
<dbReference type="CDD" id="cd09727">
    <property type="entry name" value="Cas6_I-E"/>
    <property type="match status" value="1"/>
</dbReference>
<name>A0A0R1JZA7_9LACO</name>
<gene>
    <name evidence="1" type="ORF">FD30_GL001456</name>
</gene>
<dbReference type="PATRIC" id="fig|1423773.3.peg.1493"/>
<dbReference type="SUPFAM" id="SSF117987">
    <property type="entry name" value="CRISPR-associated protein"/>
    <property type="match status" value="2"/>
</dbReference>
<dbReference type="RefSeq" id="WP_056944025.1">
    <property type="nucleotide sequence ID" value="NZ_AZDT01000021.1"/>
</dbReference>
<dbReference type="AlphaFoldDB" id="A0A0R1JZA7"/>
<sequence length="224" mass="25807">MYLSRVEIDIQNRAKTKKLTHLGAYHNWVEQSFPEEVTTGERQRHLWRIDQLGSKRYLLVLSPEKPDLKVLTTYGVPGTAATKSYDSFIDRLQLGQRLRFRLTANPTHTIYDQPELQRHGRVVPHITVAQQSKWLVDRSAKAGFELPEQPASVFELDELRKTFNVVQRDWPTLHKKGRTVRLSRVTFEGELQITNLEAFKEVLTTGLGRERAYGMGLLTVLPEG</sequence>
<evidence type="ECO:0000313" key="2">
    <source>
        <dbReference type="Proteomes" id="UP000051162"/>
    </source>
</evidence>
<dbReference type="Proteomes" id="UP000051162">
    <property type="component" value="Unassembled WGS sequence"/>
</dbReference>
<dbReference type="SMART" id="SM01101">
    <property type="entry name" value="CRISPR_assoc"/>
    <property type="match status" value="1"/>
</dbReference>
<dbReference type="NCBIfam" id="TIGR01907">
    <property type="entry name" value="casE_Cse3"/>
    <property type="match status" value="1"/>
</dbReference>
<dbReference type="Pfam" id="PF08798">
    <property type="entry name" value="CRISPR_assoc"/>
    <property type="match status" value="1"/>
</dbReference>
<dbReference type="OrthoDB" id="9795689at2"/>
<reference evidence="1 2" key="1">
    <citation type="journal article" date="2015" name="Genome Announc.">
        <title>Expanding the biotechnology potential of lactobacilli through comparative genomics of 213 strains and associated genera.</title>
        <authorList>
            <person name="Sun Z."/>
            <person name="Harris H.M."/>
            <person name="McCann A."/>
            <person name="Guo C."/>
            <person name="Argimon S."/>
            <person name="Zhang W."/>
            <person name="Yang X."/>
            <person name="Jeffery I.B."/>
            <person name="Cooney J.C."/>
            <person name="Kagawa T.F."/>
            <person name="Liu W."/>
            <person name="Song Y."/>
            <person name="Salvetti E."/>
            <person name="Wrobel A."/>
            <person name="Rasinkangas P."/>
            <person name="Parkhill J."/>
            <person name="Rea M.C."/>
            <person name="O'Sullivan O."/>
            <person name="Ritari J."/>
            <person name="Douillard F.P."/>
            <person name="Paul Ross R."/>
            <person name="Yang R."/>
            <person name="Briner A.E."/>
            <person name="Felis G.E."/>
            <person name="de Vos W.M."/>
            <person name="Barrangou R."/>
            <person name="Klaenhammer T.R."/>
            <person name="Caufield P.W."/>
            <person name="Cui Y."/>
            <person name="Zhang H."/>
            <person name="O'Toole P.W."/>
        </authorList>
    </citation>
    <scope>NUCLEOTIDE SEQUENCE [LARGE SCALE GENOMIC DNA]</scope>
    <source>
        <strain evidence="1 2">DSM 19117</strain>
    </source>
</reference>
<dbReference type="InterPro" id="IPR010179">
    <property type="entry name" value="CRISPR-assoc_prot_Cse3"/>
</dbReference>
<dbReference type="GeneID" id="84781965"/>
<dbReference type="Gene3D" id="3.30.70.1200">
    <property type="entry name" value="Crispr-associated protein, domain 1"/>
    <property type="match status" value="1"/>
</dbReference>
<accession>A0A0R1JZA7</accession>
<dbReference type="EMBL" id="AZDT01000021">
    <property type="protein sequence ID" value="KRK76284.1"/>
    <property type="molecule type" value="Genomic_DNA"/>
</dbReference>
<proteinExistence type="predicted"/>